<keyword evidence="3" id="KW-1185">Reference proteome</keyword>
<sequence>MGIEMVTKHILVMFLLPVAFYNIMYNNLKSTIFISFLFVFLSGMAFVSIFYNHFQYENVGNDRRGSRPDNHTHYPDNIDQIQNSDFDVYGLGELPKSCCYKDAETCDKDRPDTFYPRGCCKQLKRNYYPVYVLNIILQVLTFPTMVILSFLMIKGANSQDQMLV</sequence>
<keyword evidence="1" id="KW-0812">Transmembrane</keyword>
<keyword evidence="1" id="KW-0472">Membrane</keyword>
<gene>
    <name evidence="2" type="ORF">RF11_06477</name>
</gene>
<dbReference type="AlphaFoldDB" id="A0A0C2I7V6"/>
<dbReference type="Proteomes" id="UP000031668">
    <property type="component" value="Unassembled WGS sequence"/>
</dbReference>
<comment type="caution">
    <text evidence="2">The sequence shown here is derived from an EMBL/GenBank/DDBJ whole genome shotgun (WGS) entry which is preliminary data.</text>
</comment>
<evidence type="ECO:0000256" key="1">
    <source>
        <dbReference type="SAM" id="Phobius"/>
    </source>
</evidence>
<name>A0A0C2I7V6_THEKT</name>
<accession>A0A0C2I7V6</accession>
<keyword evidence="1" id="KW-1133">Transmembrane helix</keyword>
<feature type="transmembrane region" description="Helical" evidence="1">
    <location>
        <begin position="32"/>
        <end position="51"/>
    </location>
</feature>
<protein>
    <submittedName>
        <fullName evidence="2">Uncharacterized protein</fullName>
    </submittedName>
</protein>
<dbReference type="EMBL" id="JWZT01005346">
    <property type="protein sequence ID" value="KII61313.1"/>
    <property type="molecule type" value="Genomic_DNA"/>
</dbReference>
<evidence type="ECO:0000313" key="3">
    <source>
        <dbReference type="Proteomes" id="UP000031668"/>
    </source>
</evidence>
<proteinExistence type="predicted"/>
<feature type="transmembrane region" description="Helical" evidence="1">
    <location>
        <begin position="131"/>
        <end position="153"/>
    </location>
</feature>
<organism evidence="2 3">
    <name type="scientific">Thelohanellus kitauei</name>
    <name type="common">Myxosporean</name>
    <dbReference type="NCBI Taxonomy" id="669202"/>
    <lineage>
        <taxon>Eukaryota</taxon>
        <taxon>Metazoa</taxon>
        <taxon>Cnidaria</taxon>
        <taxon>Myxozoa</taxon>
        <taxon>Myxosporea</taxon>
        <taxon>Bivalvulida</taxon>
        <taxon>Platysporina</taxon>
        <taxon>Myxobolidae</taxon>
        <taxon>Thelohanellus</taxon>
    </lineage>
</organism>
<evidence type="ECO:0000313" key="2">
    <source>
        <dbReference type="EMBL" id="KII61313.1"/>
    </source>
</evidence>
<feature type="transmembrane region" description="Helical" evidence="1">
    <location>
        <begin position="6"/>
        <end position="25"/>
    </location>
</feature>
<reference evidence="2 3" key="1">
    <citation type="journal article" date="2014" name="Genome Biol. Evol.">
        <title>The genome of the myxosporean Thelohanellus kitauei shows adaptations to nutrient acquisition within its fish host.</title>
        <authorList>
            <person name="Yang Y."/>
            <person name="Xiong J."/>
            <person name="Zhou Z."/>
            <person name="Huo F."/>
            <person name="Miao W."/>
            <person name="Ran C."/>
            <person name="Liu Y."/>
            <person name="Zhang J."/>
            <person name="Feng J."/>
            <person name="Wang M."/>
            <person name="Wang M."/>
            <person name="Wang L."/>
            <person name="Yao B."/>
        </authorList>
    </citation>
    <scope>NUCLEOTIDE SEQUENCE [LARGE SCALE GENOMIC DNA]</scope>
    <source>
        <strain evidence="2">Wuqing</strain>
    </source>
</reference>